<name>A0A0G4GTV3_9ALVE</name>
<keyword evidence="1" id="KW-0472">Membrane</keyword>
<dbReference type="VEuPathDB" id="CryptoDB:Cvel_5204"/>
<evidence type="ECO:0000313" key="2">
    <source>
        <dbReference type="EMBL" id="CEM34178.1"/>
    </source>
</evidence>
<accession>A0A0G4GTV3</accession>
<reference evidence="2" key="1">
    <citation type="submission" date="2014-11" db="EMBL/GenBank/DDBJ databases">
        <authorList>
            <person name="Otto D Thomas"/>
            <person name="Naeem Raeece"/>
        </authorList>
    </citation>
    <scope>NUCLEOTIDE SEQUENCE</scope>
</reference>
<feature type="transmembrane region" description="Helical" evidence="1">
    <location>
        <begin position="17"/>
        <end position="37"/>
    </location>
</feature>
<dbReference type="EMBL" id="CDMZ01001546">
    <property type="protein sequence ID" value="CEM34178.1"/>
    <property type="molecule type" value="Genomic_DNA"/>
</dbReference>
<sequence length="90" mass="10036">MDAFASRFFGREILGDLGVWCAVGLLMLGSVGGALSYNPVMIRKKVQKEIEQKIAELPEEEQQEEWEALVQDFLGGAPLFYCQEPMVLLG</sequence>
<keyword evidence="1" id="KW-0812">Transmembrane</keyword>
<proteinExistence type="predicted"/>
<keyword evidence="1" id="KW-1133">Transmembrane helix</keyword>
<evidence type="ECO:0000256" key="1">
    <source>
        <dbReference type="SAM" id="Phobius"/>
    </source>
</evidence>
<gene>
    <name evidence="2" type="ORF">Cvel_5204</name>
</gene>
<protein>
    <submittedName>
        <fullName evidence="2">Uncharacterized protein</fullName>
    </submittedName>
</protein>
<organism evidence="2">
    <name type="scientific">Chromera velia CCMP2878</name>
    <dbReference type="NCBI Taxonomy" id="1169474"/>
    <lineage>
        <taxon>Eukaryota</taxon>
        <taxon>Sar</taxon>
        <taxon>Alveolata</taxon>
        <taxon>Colpodellida</taxon>
        <taxon>Chromeraceae</taxon>
        <taxon>Chromera</taxon>
    </lineage>
</organism>
<dbReference type="AlphaFoldDB" id="A0A0G4GTV3"/>